<evidence type="ECO:0000256" key="6">
    <source>
        <dbReference type="RuleBase" id="RU000461"/>
    </source>
</evidence>
<dbReference type="PROSITE" id="PS00086">
    <property type="entry name" value="CYTOCHROME_P450"/>
    <property type="match status" value="1"/>
</dbReference>
<evidence type="ECO:0000313" key="7">
    <source>
        <dbReference type="EMBL" id="KAA6407819.1"/>
    </source>
</evidence>
<keyword evidence="6" id="KW-0560">Oxidoreductase</keyword>
<comment type="cofactor">
    <cofactor evidence="1 5">
        <name>heme</name>
        <dbReference type="ChEBI" id="CHEBI:30413"/>
    </cofactor>
</comment>
<evidence type="ECO:0000256" key="3">
    <source>
        <dbReference type="ARBA" id="ARBA00022723"/>
    </source>
</evidence>
<dbReference type="PRINTS" id="PR00465">
    <property type="entry name" value="EP450IV"/>
</dbReference>
<proteinExistence type="inferred from homology"/>
<dbReference type="SUPFAM" id="SSF48264">
    <property type="entry name" value="Cytochrome P450"/>
    <property type="match status" value="1"/>
</dbReference>
<dbReference type="InterPro" id="IPR036396">
    <property type="entry name" value="Cyt_P450_sf"/>
</dbReference>
<evidence type="ECO:0000256" key="2">
    <source>
        <dbReference type="ARBA" id="ARBA00010617"/>
    </source>
</evidence>
<keyword evidence="4 5" id="KW-0408">Iron</keyword>
<accession>A0A5M8PEN5</accession>
<dbReference type="Gene3D" id="1.10.630.10">
    <property type="entry name" value="Cytochrome P450"/>
    <property type="match status" value="1"/>
</dbReference>
<keyword evidence="3 5" id="KW-0479">Metal-binding</keyword>
<organism evidence="7 8">
    <name type="scientific">Lasallia pustulata</name>
    <dbReference type="NCBI Taxonomy" id="136370"/>
    <lineage>
        <taxon>Eukaryota</taxon>
        <taxon>Fungi</taxon>
        <taxon>Dikarya</taxon>
        <taxon>Ascomycota</taxon>
        <taxon>Pezizomycotina</taxon>
        <taxon>Lecanoromycetes</taxon>
        <taxon>OSLEUM clade</taxon>
        <taxon>Umbilicariomycetidae</taxon>
        <taxon>Umbilicariales</taxon>
        <taxon>Umbilicariaceae</taxon>
        <taxon>Lasallia</taxon>
    </lineage>
</organism>
<dbReference type="InterPro" id="IPR017972">
    <property type="entry name" value="Cyt_P450_CS"/>
</dbReference>
<sequence>MADFLNGTEKTDALGYGPLPKSASSTYLPFGAGRHRCVGEQFAYLQLGTISAMMVREFRFRNVAGKEGIAATDYESLFTRAVVPAFLERERRSGSRGSD</sequence>
<reference evidence="7 8" key="1">
    <citation type="submission" date="2019-09" db="EMBL/GenBank/DDBJ databases">
        <title>The hologenome of the rock-dwelling lichen Lasallia pustulata.</title>
        <authorList>
            <person name="Greshake Tzovaras B."/>
            <person name="Segers F."/>
            <person name="Bicker A."/>
            <person name="Dal Grande F."/>
            <person name="Otte J."/>
            <person name="Hankeln T."/>
            <person name="Schmitt I."/>
            <person name="Ebersberger I."/>
        </authorList>
    </citation>
    <scope>NUCLEOTIDE SEQUENCE [LARGE SCALE GENOMIC DNA]</scope>
    <source>
        <strain evidence="7">A1-1</strain>
    </source>
</reference>
<dbReference type="GO" id="GO:0005506">
    <property type="term" value="F:iron ion binding"/>
    <property type="evidence" value="ECO:0007669"/>
    <property type="project" value="InterPro"/>
</dbReference>
<feature type="binding site" description="axial binding residue" evidence="5">
    <location>
        <position position="37"/>
    </location>
    <ligand>
        <name>heme</name>
        <dbReference type="ChEBI" id="CHEBI:30413"/>
    </ligand>
    <ligandPart>
        <name>Fe</name>
        <dbReference type="ChEBI" id="CHEBI:18248"/>
    </ligandPart>
</feature>
<dbReference type="GO" id="GO:0020037">
    <property type="term" value="F:heme binding"/>
    <property type="evidence" value="ECO:0007669"/>
    <property type="project" value="InterPro"/>
</dbReference>
<dbReference type="OrthoDB" id="1055148at2759"/>
<dbReference type="GO" id="GO:0032259">
    <property type="term" value="P:methylation"/>
    <property type="evidence" value="ECO:0007669"/>
    <property type="project" value="UniProtKB-KW"/>
</dbReference>
<evidence type="ECO:0000256" key="4">
    <source>
        <dbReference type="ARBA" id="ARBA00023004"/>
    </source>
</evidence>
<dbReference type="EMBL" id="VXIT01000015">
    <property type="protein sequence ID" value="KAA6407819.1"/>
    <property type="molecule type" value="Genomic_DNA"/>
</dbReference>
<comment type="similarity">
    <text evidence="2 6">Belongs to the cytochrome P450 family.</text>
</comment>
<evidence type="ECO:0000256" key="1">
    <source>
        <dbReference type="ARBA" id="ARBA00001971"/>
    </source>
</evidence>
<evidence type="ECO:0000256" key="5">
    <source>
        <dbReference type="PIRSR" id="PIRSR602403-1"/>
    </source>
</evidence>
<keyword evidence="7" id="KW-0489">Methyltransferase</keyword>
<dbReference type="GO" id="GO:0004497">
    <property type="term" value="F:monooxygenase activity"/>
    <property type="evidence" value="ECO:0007669"/>
    <property type="project" value="UniProtKB-KW"/>
</dbReference>
<dbReference type="InterPro" id="IPR001128">
    <property type="entry name" value="Cyt_P450"/>
</dbReference>
<dbReference type="AlphaFoldDB" id="A0A5M8PEN5"/>
<protein>
    <submittedName>
        <fullName evidence="7">Eburicol 14-alpha-demethylase</fullName>
    </submittedName>
</protein>
<name>A0A5M8PEN5_9LECA</name>
<dbReference type="GO" id="GO:0016705">
    <property type="term" value="F:oxidoreductase activity, acting on paired donors, with incorporation or reduction of molecular oxygen"/>
    <property type="evidence" value="ECO:0007669"/>
    <property type="project" value="InterPro"/>
</dbReference>
<evidence type="ECO:0000313" key="8">
    <source>
        <dbReference type="Proteomes" id="UP000324767"/>
    </source>
</evidence>
<comment type="caution">
    <text evidence="7">The sequence shown here is derived from an EMBL/GenBank/DDBJ whole genome shotgun (WGS) entry which is preliminary data.</text>
</comment>
<dbReference type="Proteomes" id="UP000324767">
    <property type="component" value="Unassembled WGS sequence"/>
</dbReference>
<keyword evidence="5 6" id="KW-0349">Heme</keyword>
<dbReference type="InterPro" id="IPR002403">
    <property type="entry name" value="Cyt_P450_E_grp-IV"/>
</dbReference>
<keyword evidence="6" id="KW-0503">Monooxygenase</keyword>
<gene>
    <name evidence="7" type="ORF">FRX48_08170</name>
</gene>
<dbReference type="GO" id="GO:0008168">
    <property type="term" value="F:methyltransferase activity"/>
    <property type="evidence" value="ECO:0007669"/>
    <property type="project" value="UniProtKB-KW"/>
</dbReference>
<keyword evidence="7" id="KW-0808">Transferase</keyword>
<dbReference type="Pfam" id="PF00067">
    <property type="entry name" value="p450"/>
    <property type="match status" value="1"/>
</dbReference>